<evidence type="ECO:0000313" key="1">
    <source>
        <dbReference type="EMBL" id="CAH1454569.1"/>
    </source>
</evidence>
<evidence type="ECO:0000313" key="2">
    <source>
        <dbReference type="Proteomes" id="UP001157418"/>
    </source>
</evidence>
<name>A0AAU9PWM5_9ASTR</name>
<keyword evidence="2" id="KW-1185">Reference proteome</keyword>
<reference evidence="1 2" key="1">
    <citation type="submission" date="2022-01" db="EMBL/GenBank/DDBJ databases">
        <authorList>
            <person name="Xiong W."/>
            <person name="Schranz E."/>
        </authorList>
    </citation>
    <scope>NUCLEOTIDE SEQUENCE [LARGE SCALE GENOMIC DNA]</scope>
</reference>
<comment type="caution">
    <text evidence="1">The sequence shown here is derived from an EMBL/GenBank/DDBJ whole genome shotgun (WGS) entry which is preliminary data.</text>
</comment>
<organism evidence="1 2">
    <name type="scientific">Lactuca virosa</name>
    <dbReference type="NCBI Taxonomy" id="75947"/>
    <lineage>
        <taxon>Eukaryota</taxon>
        <taxon>Viridiplantae</taxon>
        <taxon>Streptophyta</taxon>
        <taxon>Embryophyta</taxon>
        <taxon>Tracheophyta</taxon>
        <taxon>Spermatophyta</taxon>
        <taxon>Magnoliopsida</taxon>
        <taxon>eudicotyledons</taxon>
        <taxon>Gunneridae</taxon>
        <taxon>Pentapetalae</taxon>
        <taxon>asterids</taxon>
        <taxon>campanulids</taxon>
        <taxon>Asterales</taxon>
        <taxon>Asteraceae</taxon>
        <taxon>Cichorioideae</taxon>
        <taxon>Cichorieae</taxon>
        <taxon>Lactucinae</taxon>
        <taxon>Lactuca</taxon>
    </lineage>
</organism>
<sequence>MGFKEFIIQLQKLDGDMCNDVYYYVGNWAMLDGLGEVRDDNDYVRFIDIRYDNDCKIYVYLDEYQELIKEWINEEKVEEGGTKSDTCEDDVDSIMLDDISLYHEVDDECISLKKYVDLFLAQTNVIPLGGVNDKNNGHKNEVHFDVYDPNR</sequence>
<dbReference type="AlphaFoldDB" id="A0AAU9PWM5"/>
<dbReference type="EMBL" id="CAKMRJ010005751">
    <property type="protein sequence ID" value="CAH1454569.1"/>
    <property type="molecule type" value="Genomic_DNA"/>
</dbReference>
<accession>A0AAU9PWM5</accession>
<dbReference type="Proteomes" id="UP001157418">
    <property type="component" value="Unassembled WGS sequence"/>
</dbReference>
<proteinExistence type="predicted"/>
<gene>
    <name evidence="1" type="ORF">LVIROSA_LOCUS39739</name>
</gene>
<protein>
    <submittedName>
        <fullName evidence="1">Uncharacterized protein</fullName>
    </submittedName>
</protein>